<evidence type="ECO:0000256" key="1">
    <source>
        <dbReference type="SAM" id="Phobius"/>
    </source>
</evidence>
<reference evidence="2 3" key="1">
    <citation type="submission" date="2014-02" db="EMBL/GenBank/DDBJ databases">
        <title>Aquamicrobium defluvii Genome sequencing.</title>
        <authorList>
            <person name="Wang X."/>
        </authorList>
    </citation>
    <scope>NUCLEOTIDE SEQUENCE [LARGE SCALE GENOMIC DNA]</scope>
    <source>
        <strain evidence="2 3">W13Z1</strain>
    </source>
</reference>
<dbReference type="Proteomes" id="UP000019849">
    <property type="component" value="Unassembled WGS sequence"/>
</dbReference>
<evidence type="ECO:0000313" key="3">
    <source>
        <dbReference type="Proteomes" id="UP000019849"/>
    </source>
</evidence>
<keyword evidence="1" id="KW-1133">Transmembrane helix</keyword>
<keyword evidence="1" id="KW-0472">Membrane</keyword>
<evidence type="ECO:0000313" key="2">
    <source>
        <dbReference type="EMBL" id="EXL09730.1"/>
    </source>
</evidence>
<organism evidence="2 3">
    <name type="scientific">Aquamicrobium defluvii</name>
    <dbReference type="NCBI Taxonomy" id="69279"/>
    <lineage>
        <taxon>Bacteria</taxon>
        <taxon>Pseudomonadati</taxon>
        <taxon>Pseudomonadota</taxon>
        <taxon>Alphaproteobacteria</taxon>
        <taxon>Hyphomicrobiales</taxon>
        <taxon>Phyllobacteriaceae</taxon>
        <taxon>Aquamicrobium</taxon>
    </lineage>
</organism>
<accession>A0A011VMW7</accession>
<proteinExistence type="predicted"/>
<dbReference type="HOGENOM" id="CLU_2646617_0_0_5"/>
<name>A0A011VMW7_9HYPH</name>
<feature type="transmembrane region" description="Helical" evidence="1">
    <location>
        <begin position="36"/>
        <end position="56"/>
    </location>
</feature>
<gene>
    <name evidence="2" type="ORF">BG36_21035</name>
</gene>
<keyword evidence="1" id="KW-0812">Transmembrane</keyword>
<sequence>MYRARGGRAGFCAGFGDLGDEGMRCFGRDFAPINSWRLVFAAVGTSICVVFQRWHFGQTARQFARLLSFELWSRMK</sequence>
<protein>
    <submittedName>
        <fullName evidence="2">Uncharacterized protein</fullName>
    </submittedName>
</protein>
<dbReference type="AlphaFoldDB" id="A0A011VMW7"/>
<dbReference type="EMBL" id="JENY01000006">
    <property type="protein sequence ID" value="EXL09730.1"/>
    <property type="molecule type" value="Genomic_DNA"/>
</dbReference>
<dbReference type="STRING" id="69279.BG36_21035"/>
<comment type="caution">
    <text evidence="2">The sequence shown here is derived from an EMBL/GenBank/DDBJ whole genome shotgun (WGS) entry which is preliminary data.</text>
</comment>